<accession>A0A4R2LA44</accession>
<evidence type="ECO:0000313" key="4">
    <source>
        <dbReference type="EMBL" id="TCO83698.1"/>
    </source>
</evidence>
<feature type="compositionally biased region" description="Basic and acidic residues" evidence="1">
    <location>
        <begin position="243"/>
        <end position="260"/>
    </location>
</feature>
<dbReference type="InterPro" id="IPR027367">
    <property type="entry name" value="Gly-zipper_YMGG"/>
</dbReference>
<comment type="caution">
    <text evidence="4">The sequence shown here is derived from an EMBL/GenBank/DDBJ whole genome shotgun (WGS) entry which is preliminary data.</text>
</comment>
<gene>
    <name evidence="4" type="ORF">EV699_10182</name>
</gene>
<name>A0A4R2LA44_9GAMM</name>
<dbReference type="Pfam" id="PF13441">
    <property type="entry name" value="Gly-zipper_YMGG"/>
    <property type="match status" value="1"/>
</dbReference>
<feature type="signal peptide" evidence="2">
    <location>
        <begin position="1"/>
        <end position="30"/>
    </location>
</feature>
<dbReference type="NCBIfam" id="NF041250">
    <property type="entry name" value="VI_TagQ"/>
    <property type="match status" value="1"/>
</dbReference>
<dbReference type="RefSeq" id="WP_243662510.1">
    <property type="nucleotide sequence ID" value="NZ_SLWY01000001.1"/>
</dbReference>
<feature type="region of interest" description="Disordered" evidence="1">
    <location>
        <begin position="243"/>
        <end position="262"/>
    </location>
</feature>
<evidence type="ECO:0000256" key="1">
    <source>
        <dbReference type="SAM" id="MobiDB-lite"/>
    </source>
</evidence>
<evidence type="ECO:0000256" key="2">
    <source>
        <dbReference type="SAM" id="SignalP"/>
    </source>
</evidence>
<protein>
    <submittedName>
        <fullName evidence="4">Outer membrane protein with glycine zipper</fullName>
    </submittedName>
</protein>
<reference evidence="4 5" key="1">
    <citation type="submission" date="2019-03" db="EMBL/GenBank/DDBJ databases">
        <title>Genomic Encyclopedia of Type Strains, Phase IV (KMG-IV): sequencing the most valuable type-strain genomes for metagenomic binning, comparative biology and taxonomic classification.</title>
        <authorList>
            <person name="Goeker M."/>
        </authorList>
    </citation>
    <scope>NUCLEOTIDE SEQUENCE [LARGE SCALE GENOMIC DNA]</scope>
    <source>
        <strain evidence="4 5">DSM 25287</strain>
    </source>
</reference>
<sequence>MTSRSSHCTAARALAAAVALSLGLGGCVTLGNPTSTVAQSVVANYYPRCYEPVAYLRQSEERLQQSVVAGAATGALAGGLLGALTGGDNAGRNALIGAAVGAVAGGVSGYYMEKQKQVAEDSARFAAYGDDINQATGEFDRTIASAKQAQSCYQKEYQTLLQAKRGKRMSDSEGRARLAEIVTGLNETNALMTAVDGRLGENLNTYTQAYETDLQKGGYEREQVQAVATRKARPPKPIPAEAVKTEQQLKKATDKREEGKLVVSRGNSLVRDICSNPDMGDWGPGNACQGKGA</sequence>
<keyword evidence="2" id="KW-0732">Signal</keyword>
<dbReference type="EMBL" id="SLWY01000001">
    <property type="protein sequence ID" value="TCO83698.1"/>
    <property type="molecule type" value="Genomic_DNA"/>
</dbReference>
<evidence type="ECO:0000259" key="3">
    <source>
        <dbReference type="Pfam" id="PF13441"/>
    </source>
</evidence>
<organism evidence="4 5">
    <name type="scientific">Plasticicumulans lactativorans</name>
    <dbReference type="NCBI Taxonomy" id="1133106"/>
    <lineage>
        <taxon>Bacteria</taxon>
        <taxon>Pseudomonadati</taxon>
        <taxon>Pseudomonadota</taxon>
        <taxon>Gammaproteobacteria</taxon>
        <taxon>Candidatus Competibacteraceae</taxon>
        <taxon>Plasticicumulans</taxon>
    </lineage>
</organism>
<dbReference type="AlphaFoldDB" id="A0A4R2LA44"/>
<dbReference type="PROSITE" id="PS51257">
    <property type="entry name" value="PROKAR_LIPOPROTEIN"/>
    <property type="match status" value="1"/>
</dbReference>
<feature type="domain" description="YMGG-like Gly-zipper" evidence="3">
    <location>
        <begin position="66"/>
        <end position="111"/>
    </location>
</feature>
<keyword evidence="5" id="KW-1185">Reference proteome</keyword>
<feature type="chain" id="PRO_5020764429" evidence="2">
    <location>
        <begin position="31"/>
        <end position="293"/>
    </location>
</feature>
<feature type="region of interest" description="Disordered" evidence="1">
    <location>
        <begin position="273"/>
        <end position="293"/>
    </location>
</feature>
<proteinExistence type="predicted"/>
<evidence type="ECO:0000313" key="5">
    <source>
        <dbReference type="Proteomes" id="UP000295765"/>
    </source>
</evidence>
<dbReference type="Proteomes" id="UP000295765">
    <property type="component" value="Unassembled WGS sequence"/>
</dbReference>